<comment type="caution">
    <text evidence="1">The sequence shown here is derived from an EMBL/GenBank/DDBJ whole genome shotgun (WGS) entry which is preliminary data.</text>
</comment>
<accession>A0A2U3AMY0</accession>
<evidence type="ECO:0000313" key="1">
    <source>
        <dbReference type="EMBL" id="PWI25894.1"/>
    </source>
</evidence>
<protein>
    <recommendedName>
        <fullName evidence="3">DUF2785 domain-containing protein</fullName>
    </recommendedName>
</protein>
<organism evidence="1 2">
    <name type="scientific">Kurthia sibirica</name>
    <dbReference type="NCBI Taxonomy" id="202750"/>
    <lineage>
        <taxon>Bacteria</taxon>
        <taxon>Bacillati</taxon>
        <taxon>Bacillota</taxon>
        <taxon>Bacilli</taxon>
        <taxon>Bacillales</taxon>
        <taxon>Caryophanaceae</taxon>
        <taxon>Kurthia</taxon>
    </lineage>
</organism>
<evidence type="ECO:0008006" key="3">
    <source>
        <dbReference type="Google" id="ProtNLM"/>
    </source>
</evidence>
<sequence>MKLKKELIFLKNNEYSIPESSNVENIIEQMLDNIGSVDCELRDDLIYTTFSNWILKDYLSVNVLQRILDTILDEQHLFYNIGQSNSDSVFTRSFSMLLIPLILMADQKFFFLHDKDILKIKEKLIRYLQCEKDLRGYVPEKGWAHALAHAADALNELAKYDLPIAEKSQILDVVRSVISTKTINYTNLEDERLITAVITILKKNTFNIELLENWVNSFTDWEKTEIWHEEYKIISNVKNFLGSLYFRLEQEANQKYVAEIVKDKLILMMKDYT</sequence>
<dbReference type="AlphaFoldDB" id="A0A2U3AMY0"/>
<dbReference type="EMBL" id="QFVR01000005">
    <property type="protein sequence ID" value="PWI25894.1"/>
    <property type="molecule type" value="Genomic_DNA"/>
</dbReference>
<dbReference type="InterPro" id="IPR021247">
    <property type="entry name" value="DUF2785"/>
</dbReference>
<reference evidence="1 2" key="1">
    <citation type="submission" date="2018-05" db="EMBL/GenBank/DDBJ databases">
        <title>Kurthia sibirica genome sequence.</title>
        <authorList>
            <person name="Maclea K.S."/>
            <person name="Goen A.E."/>
        </authorList>
    </citation>
    <scope>NUCLEOTIDE SEQUENCE [LARGE SCALE GENOMIC DNA]</scope>
    <source>
        <strain evidence="1 2">ATCC 49154</strain>
    </source>
</reference>
<dbReference type="RefSeq" id="WP_109305315.1">
    <property type="nucleotide sequence ID" value="NZ_BJUF01000024.1"/>
</dbReference>
<dbReference type="Pfam" id="PF10978">
    <property type="entry name" value="DUF2785"/>
    <property type="match status" value="1"/>
</dbReference>
<dbReference type="Proteomes" id="UP000245938">
    <property type="component" value="Unassembled WGS sequence"/>
</dbReference>
<dbReference type="OrthoDB" id="7619731at2"/>
<proteinExistence type="predicted"/>
<evidence type="ECO:0000313" key="2">
    <source>
        <dbReference type="Proteomes" id="UP000245938"/>
    </source>
</evidence>
<name>A0A2U3AMY0_9BACL</name>
<keyword evidence="2" id="KW-1185">Reference proteome</keyword>
<gene>
    <name evidence="1" type="ORF">DEX24_05000</name>
</gene>